<evidence type="ECO:0000313" key="2">
    <source>
        <dbReference type="Proteomes" id="UP001321473"/>
    </source>
</evidence>
<reference evidence="1 2" key="1">
    <citation type="journal article" date="2023" name="Arcadia Sci">
        <title>De novo assembly of a long-read Amblyomma americanum tick genome.</title>
        <authorList>
            <person name="Chou S."/>
            <person name="Poskanzer K.E."/>
            <person name="Rollins M."/>
            <person name="Thuy-Boun P.S."/>
        </authorList>
    </citation>
    <scope>NUCLEOTIDE SEQUENCE [LARGE SCALE GENOMIC DNA]</scope>
    <source>
        <strain evidence="1">F_SG_1</strain>
        <tissue evidence="1">Salivary glands</tissue>
    </source>
</reference>
<protein>
    <submittedName>
        <fullName evidence="1">Uncharacterized protein</fullName>
    </submittedName>
</protein>
<sequence>MLCVHIPFESSFAFSMFFFYSRKKSGRQFQVMSLFIGALFLLLQFLQFLCQRFAEEPTISRAERIKESIDSLVTLPIFNVSYVIAVPDDLESLP</sequence>
<organism evidence="1 2">
    <name type="scientific">Amblyomma americanum</name>
    <name type="common">Lone star tick</name>
    <dbReference type="NCBI Taxonomy" id="6943"/>
    <lineage>
        <taxon>Eukaryota</taxon>
        <taxon>Metazoa</taxon>
        <taxon>Ecdysozoa</taxon>
        <taxon>Arthropoda</taxon>
        <taxon>Chelicerata</taxon>
        <taxon>Arachnida</taxon>
        <taxon>Acari</taxon>
        <taxon>Parasitiformes</taxon>
        <taxon>Ixodida</taxon>
        <taxon>Ixodoidea</taxon>
        <taxon>Ixodidae</taxon>
        <taxon>Amblyomminae</taxon>
        <taxon>Amblyomma</taxon>
    </lineage>
</organism>
<dbReference type="EMBL" id="JARKHS020012577">
    <property type="protein sequence ID" value="KAK8776750.1"/>
    <property type="molecule type" value="Genomic_DNA"/>
</dbReference>
<comment type="caution">
    <text evidence="1">The sequence shown here is derived from an EMBL/GenBank/DDBJ whole genome shotgun (WGS) entry which is preliminary data.</text>
</comment>
<proteinExistence type="predicted"/>
<name>A0AAQ4EPY9_AMBAM</name>
<accession>A0AAQ4EPY9</accession>
<gene>
    <name evidence="1" type="ORF">V5799_029905</name>
</gene>
<keyword evidence="2" id="KW-1185">Reference proteome</keyword>
<dbReference type="Proteomes" id="UP001321473">
    <property type="component" value="Unassembled WGS sequence"/>
</dbReference>
<evidence type="ECO:0000313" key="1">
    <source>
        <dbReference type="EMBL" id="KAK8776750.1"/>
    </source>
</evidence>
<dbReference type="AlphaFoldDB" id="A0AAQ4EPY9"/>